<evidence type="ECO:0000256" key="3">
    <source>
        <dbReference type="ARBA" id="ARBA00022833"/>
    </source>
</evidence>
<protein>
    <submittedName>
        <fullName evidence="7">Zinc finger FYVE domain-containing protein 1</fullName>
    </submittedName>
</protein>
<dbReference type="GO" id="GO:0005811">
    <property type="term" value="C:lipid droplet"/>
    <property type="evidence" value="ECO:0007669"/>
    <property type="project" value="TreeGrafter"/>
</dbReference>
<evidence type="ECO:0000313" key="7">
    <source>
        <dbReference type="EMBL" id="JAI39780.1"/>
    </source>
</evidence>
<dbReference type="GO" id="GO:0005547">
    <property type="term" value="F:phosphatidylinositol-3,4,5-trisphosphate binding"/>
    <property type="evidence" value="ECO:0007669"/>
    <property type="project" value="TreeGrafter"/>
</dbReference>
<feature type="region of interest" description="Disordered" evidence="5">
    <location>
        <begin position="587"/>
        <end position="611"/>
    </location>
</feature>
<evidence type="ECO:0000256" key="5">
    <source>
        <dbReference type="SAM" id="MobiDB-lite"/>
    </source>
</evidence>
<dbReference type="GO" id="GO:0005545">
    <property type="term" value="F:1-phosphatidylinositol binding"/>
    <property type="evidence" value="ECO:0007669"/>
    <property type="project" value="TreeGrafter"/>
</dbReference>
<evidence type="ECO:0000256" key="1">
    <source>
        <dbReference type="ARBA" id="ARBA00022723"/>
    </source>
</evidence>
<feature type="domain" description="FYVE-type" evidence="6">
    <location>
        <begin position="518"/>
        <end position="579"/>
    </location>
</feature>
<dbReference type="SUPFAM" id="SSF57903">
    <property type="entry name" value="FYVE/PHD zinc finger"/>
    <property type="match status" value="2"/>
</dbReference>
<dbReference type="OrthoDB" id="68108at2759"/>
<dbReference type="AlphaFoldDB" id="A0A0K8VML6"/>
<dbReference type="Gene3D" id="3.30.40.10">
    <property type="entry name" value="Zinc/RING finger domain, C3HC4 (zinc finger)"/>
    <property type="match status" value="2"/>
</dbReference>
<dbReference type="SMART" id="SM00064">
    <property type="entry name" value="FYVE"/>
    <property type="match status" value="2"/>
</dbReference>
<dbReference type="GO" id="GO:0043325">
    <property type="term" value="F:phosphatidylinositol-3,4-bisphosphate binding"/>
    <property type="evidence" value="ECO:0007669"/>
    <property type="project" value="TreeGrafter"/>
</dbReference>
<feature type="compositionally biased region" description="Low complexity" evidence="5">
    <location>
        <begin position="597"/>
        <end position="607"/>
    </location>
</feature>
<accession>A0A0K8VML6</accession>
<organism evidence="7">
    <name type="scientific">Bactrocera latifrons</name>
    <name type="common">Malaysian fruit fly</name>
    <name type="synonym">Chaetodacus latifrons</name>
    <dbReference type="NCBI Taxonomy" id="174628"/>
    <lineage>
        <taxon>Eukaryota</taxon>
        <taxon>Metazoa</taxon>
        <taxon>Ecdysozoa</taxon>
        <taxon>Arthropoda</taxon>
        <taxon>Hexapoda</taxon>
        <taxon>Insecta</taxon>
        <taxon>Pterygota</taxon>
        <taxon>Neoptera</taxon>
        <taxon>Endopterygota</taxon>
        <taxon>Diptera</taxon>
        <taxon>Brachycera</taxon>
        <taxon>Muscomorpha</taxon>
        <taxon>Tephritoidea</taxon>
        <taxon>Tephritidae</taxon>
        <taxon>Bactrocera</taxon>
        <taxon>Bactrocera</taxon>
    </lineage>
</organism>
<evidence type="ECO:0000256" key="4">
    <source>
        <dbReference type="PROSITE-ProRule" id="PRU00091"/>
    </source>
</evidence>
<keyword evidence="2 4" id="KW-0863">Zinc-finger</keyword>
<dbReference type="PROSITE" id="PS50178">
    <property type="entry name" value="ZF_FYVE"/>
    <property type="match status" value="2"/>
</dbReference>
<dbReference type="GO" id="GO:0008270">
    <property type="term" value="F:zinc ion binding"/>
    <property type="evidence" value="ECO:0007669"/>
    <property type="project" value="UniProtKB-KW"/>
</dbReference>
<keyword evidence="3" id="KW-0862">Zinc</keyword>
<proteinExistence type="predicted"/>
<dbReference type="InterPro" id="IPR000306">
    <property type="entry name" value="Znf_FYVE"/>
</dbReference>
<dbReference type="InterPro" id="IPR027417">
    <property type="entry name" value="P-loop_NTPase"/>
</dbReference>
<gene>
    <name evidence="7" type="primary">ZFYVE1_1</name>
    <name evidence="7" type="ORF">c2_g1_i7</name>
</gene>
<name>A0A0K8VML6_BACLA</name>
<evidence type="ECO:0000259" key="6">
    <source>
        <dbReference type="PROSITE" id="PS50178"/>
    </source>
</evidence>
<dbReference type="Gene3D" id="3.40.50.300">
    <property type="entry name" value="P-loop containing nucleotide triphosphate hydrolases"/>
    <property type="match status" value="1"/>
</dbReference>
<dbReference type="EMBL" id="GDHF01012534">
    <property type="protein sequence ID" value="JAI39780.1"/>
    <property type="molecule type" value="Transcribed_RNA"/>
</dbReference>
<dbReference type="Pfam" id="PF01363">
    <property type="entry name" value="FYVE"/>
    <property type="match status" value="2"/>
</dbReference>
<dbReference type="InterPro" id="IPR013083">
    <property type="entry name" value="Znf_RING/FYVE/PHD"/>
</dbReference>
<dbReference type="GO" id="GO:0032266">
    <property type="term" value="F:phosphatidylinositol-3-phosphate binding"/>
    <property type="evidence" value="ECO:0007669"/>
    <property type="project" value="TreeGrafter"/>
</dbReference>
<dbReference type="SUPFAM" id="SSF52540">
    <property type="entry name" value="P-loop containing nucleoside triphosphate hydrolases"/>
    <property type="match status" value="1"/>
</dbReference>
<dbReference type="InterPro" id="IPR017455">
    <property type="entry name" value="Znf_FYVE-rel"/>
</dbReference>
<dbReference type="CDD" id="cd15734">
    <property type="entry name" value="FYVE_ZFYV1"/>
    <property type="match status" value="1"/>
</dbReference>
<dbReference type="PANTHER" id="PTHR46624:SF4">
    <property type="entry name" value="FYVE-TYPE DOMAIN-CONTAINING PROTEIN"/>
    <property type="match status" value="1"/>
</dbReference>
<feature type="region of interest" description="Disordered" evidence="5">
    <location>
        <begin position="686"/>
        <end position="709"/>
    </location>
</feature>
<dbReference type="InterPro" id="IPR011011">
    <property type="entry name" value="Znf_FYVE_PHD"/>
</dbReference>
<dbReference type="PANTHER" id="PTHR46624">
    <property type="entry name" value="AGAP002036-PA"/>
    <property type="match status" value="1"/>
</dbReference>
<sequence length="794" mass="87923">MFNKHLGANSAIMEALETPPGIGNVATTGPSHATSDDFTSIDCCSPVAKYELTDNSTDHSFLLMDAEENLRIATADRFRQRLKCSDDTKIKVISIFGNTGDGKSHTMNHTFFGGAEVFKTSAEQSSCTIGVYAALQRNMDVLCLDTEGLLGTSKQKNRRTRMLLKILAVSDIVIYRTRSERLHSDMYEFLGSASEAFCLHFAQALQSLPVPGTAQTLGPAVFIFHETQHTNPLDSCKLFLSFYSLFFFSLLFHHLPPSFTAVAESAEDQLRKQFDMHNHKINAFSSLRYIGVQTLKHLATDYSKLRDAIKLEIANTTVRSPRHPSVVFKAMNALNTKFSGEITEETINPFPEQFFTCPVRCEACNQRCQRSMGHMSDGDGHMNQNQCNYQHQYDNKKYMCEKCYNKGKMNVVTFTTQTRSDSSWSGLAKYAWKGAVIDCPTCGEIYRSRQYWFGNKSPEETAVRSIIVHAWEPKGPTHSAQMVLDKVSTLGDALPKLHPNAVTGWLADWVAPSYWKPNSEIINCHACKKVFENTGLLKHHCRCCGEGFCHACSMNQLPVPARGWRDPVRVCNICYTLLQKQPNGVPANTTEAFNHTNSNSNSNPNNNITGQTTTEQADISLRQIGEVIINPLGNITKGAYEFTKGIIKDTARPSYWVSDASSPTCYICQTLFGTAEELAIAKASGASTSSRNTKHTHDTQAKDNIANGNMSDSITSNLSNGGGKCNIPSPIGHCPRHHCRRCGKAVCEKCSQQRQPVPEHGWDEPVRVCDKCADPKQCEPTASCSNNANNGSAD</sequence>
<keyword evidence="1" id="KW-0479">Metal-binding</keyword>
<feature type="compositionally biased region" description="Polar residues" evidence="5">
    <location>
        <begin position="587"/>
        <end position="596"/>
    </location>
</feature>
<feature type="domain" description="FYVE-type" evidence="6">
    <location>
        <begin position="725"/>
        <end position="777"/>
    </location>
</feature>
<reference evidence="7" key="1">
    <citation type="submission" date="2015-06" db="EMBL/GenBank/DDBJ databases">
        <authorList>
            <person name="Hoefler B.C."/>
            <person name="Straight P.D."/>
        </authorList>
    </citation>
    <scope>NUCLEOTIDE SEQUENCE</scope>
</reference>
<evidence type="ECO:0000256" key="2">
    <source>
        <dbReference type="ARBA" id="ARBA00022771"/>
    </source>
</evidence>
<dbReference type="GO" id="GO:0140042">
    <property type="term" value="P:lipid droplet formation"/>
    <property type="evidence" value="ECO:0007669"/>
    <property type="project" value="TreeGrafter"/>
</dbReference>
<dbReference type="InterPro" id="IPR042427">
    <property type="entry name" value="ZFYV1"/>
</dbReference>